<dbReference type="EMBL" id="BAAAQY010000016">
    <property type="protein sequence ID" value="GAA2249755.1"/>
    <property type="molecule type" value="Genomic_DNA"/>
</dbReference>
<name>A0ABP5R5W1_9MICO</name>
<proteinExistence type="predicted"/>
<keyword evidence="2" id="KW-0812">Transmembrane</keyword>
<dbReference type="Proteomes" id="UP001500929">
    <property type="component" value="Unassembled WGS sequence"/>
</dbReference>
<keyword evidence="4" id="KW-1185">Reference proteome</keyword>
<feature type="transmembrane region" description="Helical" evidence="2">
    <location>
        <begin position="304"/>
        <end position="330"/>
    </location>
</feature>
<evidence type="ECO:0000256" key="1">
    <source>
        <dbReference type="SAM" id="MobiDB-lite"/>
    </source>
</evidence>
<keyword evidence="2" id="KW-1133">Transmembrane helix</keyword>
<evidence type="ECO:0000313" key="4">
    <source>
        <dbReference type="Proteomes" id="UP001500929"/>
    </source>
</evidence>
<evidence type="ECO:0000256" key="2">
    <source>
        <dbReference type="SAM" id="Phobius"/>
    </source>
</evidence>
<reference evidence="4" key="1">
    <citation type="journal article" date="2019" name="Int. J. Syst. Evol. Microbiol.">
        <title>The Global Catalogue of Microorganisms (GCM) 10K type strain sequencing project: providing services to taxonomists for standard genome sequencing and annotation.</title>
        <authorList>
            <consortium name="The Broad Institute Genomics Platform"/>
            <consortium name="The Broad Institute Genome Sequencing Center for Infectious Disease"/>
            <person name="Wu L."/>
            <person name="Ma J."/>
        </authorList>
    </citation>
    <scope>NUCLEOTIDE SEQUENCE [LARGE SCALE GENOMIC DNA]</scope>
    <source>
        <strain evidence="4">JCM 16117</strain>
    </source>
</reference>
<dbReference type="RefSeq" id="WP_259481631.1">
    <property type="nucleotide sequence ID" value="NZ_BAAAQY010000016.1"/>
</dbReference>
<organism evidence="3 4">
    <name type="scientific">Herbiconiux moechotypicola</name>
    <dbReference type="NCBI Taxonomy" id="637393"/>
    <lineage>
        <taxon>Bacteria</taxon>
        <taxon>Bacillati</taxon>
        <taxon>Actinomycetota</taxon>
        <taxon>Actinomycetes</taxon>
        <taxon>Micrococcales</taxon>
        <taxon>Microbacteriaceae</taxon>
        <taxon>Herbiconiux</taxon>
    </lineage>
</organism>
<feature type="transmembrane region" description="Helical" evidence="2">
    <location>
        <begin position="155"/>
        <end position="175"/>
    </location>
</feature>
<accession>A0ABP5R5W1</accession>
<evidence type="ECO:0000313" key="3">
    <source>
        <dbReference type="EMBL" id="GAA2249755.1"/>
    </source>
</evidence>
<feature type="region of interest" description="Disordered" evidence="1">
    <location>
        <begin position="45"/>
        <end position="68"/>
    </location>
</feature>
<dbReference type="PANTHER" id="PTHR35007:SF4">
    <property type="entry name" value="CONSERVED TRANSMEMBRANE PROTEIN-RELATED"/>
    <property type="match status" value="1"/>
</dbReference>
<protein>
    <submittedName>
        <fullName evidence="3">Type II secretion system F family protein</fullName>
    </submittedName>
</protein>
<keyword evidence="2" id="KW-0472">Membrane</keyword>
<gene>
    <name evidence="3" type="ORF">GCM10009851_39200</name>
</gene>
<sequence>MNGASVPTALDEVSAVADRVAALLAAGVSPRAAWGHLAAVEWAQPEKGSVTRSRQRERSGAGSGSGVAGNGAAIHTIAEALASGMAVPEALCAVAEEGRQGLPVRRAWRMLGVTWAVAEESGAPLAVCLRDASAAFADAASAERDRAVALAGPRATARLVTVLPLISVLGGTLIGLDTVHILIATAGGWICLVLGLGLMLAGRAWSAALLAKAAGSGDRMTTGLALDLVAVAVRGGGPLETAVDRVERQWRRLGLGGSFGVERVQGVVELARRSGAAPAELLRGEAARQRRAGVARGRADAASLAVWLMLPLGACVLPAFFVLTVVPMFLGVLGRVTG</sequence>
<comment type="caution">
    <text evidence="3">The sequence shown here is derived from an EMBL/GenBank/DDBJ whole genome shotgun (WGS) entry which is preliminary data.</text>
</comment>
<feature type="transmembrane region" description="Helical" evidence="2">
    <location>
        <begin position="181"/>
        <end position="202"/>
    </location>
</feature>
<dbReference type="PANTHER" id="PTHR35007">
    <property type="entry name" value="INTEGRAL MEMBRANE PROTEIN-RELATED"/>
    <property type="match status" value="1"/>
</dbReference>